<sequence length="609" mass="67920">MASRKISAKGAKYAKSHAPASISPAVRRFFTTFCEGEVCKRPQRKEMWRTAEEKGGSKDLFYCPGPTRDRRAVFSIVYRDTVNVSRQRTGLERLADDDIHFPESRHAMWFTPFFYLPELSPPARRALDKMSNEEKEQLFELRCHEAHKGLIASKVTKANGLFMCFILLPFMVFAASAILSLERTPYSGRWRFIMLSPEAEDEIARKLRGPGWYQTVISLLTTPAAPAPPIVPIDDWRWHWVNSVLRRLEAGALAECANGWQGDTVEGKGYVVPPPPQHPLHPRPRAACYLHAAVPGSQASEDTGTEHLTVGPPYSLLLLQDDERNALSMGWGSQGAGGVVVYTGMLDEILADSTTPNVQVRSEESSAQESWFQSLFGTASYRPSTPSSASNVSADHPVPTEEQTIRLACVLAHELAHLLLAHHLEALSASQVLIPNVTGLASDLIRTLIFPVTMVLGPFVNDFISDISKRGMDQTKILSDICFSRHQEREADLVSLRLLAYASFDPEQALSEHWAKTPKALCGKDPLGQDDSTMDSALADTSSRQGDSRPLTFFRGVTHDSDEERLDALMRELDRWKAYAERRRRHDEDAPDHGGLLRWATGLVHRARA</sequence>
<organism evidence="1 2">
    <name type="scientific">Naganishia adeliensis</name>
    <dbReference type="NCBI Taxonomy" id="92952"/>
    <lineage>
        <taxon>Eukaryota</taxon>
        <taxon>Fungi</taxon>
        <taxon>Dikarya</taxon>
        <taxon>Basidiomycota</taxon>
        <taxon>Agaricomycotina</taxon>
        <taxon>Tremellomycetes</taxon>
        <taxon>Filobasidiales</taxon>
        <taxon>Filobasidiaceae</taxon>
        <taxon>Naganishia</taxon>
    </lineage>
</organism>
<name>A0ACC2WUD8_9TREE</name>
<dbReference type="EMBL" id="JASBWS010000007">
    <property type="protein sequence ID" value="KAJ9114920.1"/>
    <property type="molecule type" value="Genomic_DNA"/>
</dbReference>
<proteinExistence type="predicted"/>
<comment type="caution">
    <text evidence="1">The sequence shown here is derived from an EMBL/GenBank/DDBJ whole genome shotgun (WGS) entry which is preliminary data.</text>
</comment>
<dbReference type="Proteomes" id="UP001230649">
    <property type="component" value="Unassembled WGS sequence"/>
</dbReference>
<protein>
    <submittedName>
        <fullName evidence="1">Uncharacterized protein</fullName>
    </submittedName>
</protein>
<accession>A0ACC2WUD8</accession>
<evidence type="ECO:0000313" key="1">
    <source>
        <dbReference type="EMBL" id="KAJ9114920.1"/>
    </source>
</evidence>
<gene>
    <name evidence="1" type="ORF">QFC20_001293</name>
</gene>
<reference evidence="1" key="1">
    <citation type="submission" date="2023-04" db="EMBL/GenBank/DDBJ databases">
        <title>Draft Genome sequencing of Naganishia species isolated from polar environments using Oxford Nanopore Technology.</title>
        <authorList>
            <person name="Leo P."/>
            <person name="Venkateswaran K."/>
        </authorList>
    </citation>
    <scope>NUCLEOTIDE SEQUENCE</scope>
    <source>
        <strain evidence="1">MNA-CCFEE 5262</strain>
    </source>
</reference>
<evidence type="ECO:0000313" key="2">
    <source>
        <dbReference type="Proteomes" id="UP001230649"/>
    </source>
</evidence>
<keyword evidence="2" id="KW-1185">Reference proteome</keyword>